<dbReference type="InterPro" id="IPR036396">
    <property type="entry name" value="Cyt_P450_sf"/>
</dbReference>
<evidence type="ECO:0000256" key="2">
    <source>
        <dbReference type="ARBA" id="ARBA00010617"/>
    </source>
</evidence>
<name>A0A316VHP4_9BASI</name>
<evidence type="ECO:0000256" key="3">
    <source>
        <dbReference type="ARBA" id="ARBA00022723"/>
    </source>
</evidence>
<dbReference type="InterPro" id="IPR050121">
    <property type="entry name" value="Cytochrome_P450_monoxygenase"/>
</dbReference>
<accession>A0A316VHP4</accession>
<evidence type="ECO:0000256" key="8">
    <source>
        <dbReference type="SAM" id="Phobius"/>
    </source>
</evidence>
<evidence type="ECO:0000313" key="9">
    <source>
        <dbReference type="EMBL" id="PWN37159.1"/>
    </source>
</evidence>
<evidence type="ECO:0000256" key="4">
    <source>
        <dbReference type="ARBA" id="ARBA00023002"/>
    </source>
</evidence>
<keyword evidence="8" id="KW-0472">Membrane</keyword>
<sequence length="560" mass="63388">MNDARSSVFVKLALSLEWYHIPLAIAISIPAWIIYNLFFHPLAKYPGPFIARIGIPGIWPFWQTYNYRFAWALEEAHDRYGEVVRISTNHLSFNTSKAAQQIYAHGSGVIYPKTTFYQSFQVYRKQPSLFSEIDSDKHSAFRRAISGAYSMNNLIKLEEYIEPLTQNFIKRLSENQATTEKGSVVIDLAKWLHFFAMDAVGELAFGASFGFVEKGNDADNFLVGVSNLSHWGSMAGWLPAISRPLRKWIKYSSGQPGGETVGKVTEPLINERYRLLDIQSKKDETKMTKEELDDIARLDARQDMLSNFCKSKNPTTGNLLQRNEVLRTAISVVSAGSDTSATALTTMIGYLVRNPEVHKALQKEIDDAFDAGALTWPIQYAQAVKLELLQACIKETLRLHPPISMSLPREVCTKDGLVVQGHVGKQHIVPFGCQVSVAPFVLHRNKDEFGENAREYDPYRWLNLSEDKRRNLEKSILTFGGGARQCIGKNISLMEINKALPSLIRTFDFKLPDRSSNDWQGRDSDGVEAEQVPWRCRSTWFLEVQTFPVQITTRSNGDDD</sequence>
<dbReference type="PANTHER" id="PTHR24305">
    <property type="entry name" value="CYTOCHROME P450"/>
    <property type="match status" value="1"/>
</dbReference>
<keyword evidence="8" id="KW-1133">Transmembrane helix</keyword>
<dbReference type="InParanoid" id="A0A316VHP4"/>
<comment type="cofactor">
    <cofactor evidence="1 6">
        <name>heme</name>
        <dbReference type="ChEBI" id="CHEBI:30413"/>
    </cofactor>
</comment>
<dbReference type="STRING" id="1280837.A0A316VHP4"/>
<evidence type="ECO:0000256" key="1">
    <source>
        <dbReference type="ARBA" id="ARBA00001971"/>
    </source>
</evidence>
<evidence type="ECO:0000313" key="10">
    <source>
        <dbReference type="Proteomes" id="UP000245771"/>
    </source>
</evidence>
<dbReference type="GO" id="GO:0005506">
    <property type="term" value="F:iron ion binding"/>
    <property type="evidence" value="ECO:0007669"/>
    <property type="project" value="InterPro"/>
</dbReference>
<dbReference type="GO" id="GO:0004497">
    <property type="term" value="F:monooxygenase activity"/>
    <property type="evidence" value="ECO:0007669"/>
    <property type="project" value="UniProtKB-KW"/>
</dbReference>
<dbReference type="PROSITE" id="PS00086">
    <property type="entry name" value="CYTOCHROME_P450"/>
    <property type="match status" value="1"/>
</dbReference>
<evidence type="ECO:0000256" key="5">
    <source>
        <dbReference type="ARBA" id="ARBA00023004"/>
    </source>
</evidence>
<protein>
    <submittedName>
        <fullName evidence="9">Cytochrome P450</fullName>
    </submittedName>
</protein>
<organism evidence="9 10">
    <name type="scientific">Meira miltonrushii</name>
    <dbReference type="NCBI Taxonomy" id="1280837"/>
    <lineage>
        <taxon>Eukaryota</taxon>
        <taxon>Fungi</taxon>
        <taxon>Dikarya</taxon>
        <taxon>Basidiomycota</taxon>
        <taxon>Ustilaginomycotina</taxon>
        <taxon>Exobasidiomycetes</taxon>
        <taxon>Exobasidiales</taxon>
        <taxon>Brachybasidiaceae</taxon>
        <taxon>Meira</taxon>
    </lineage>
</organism>
<dbReference type="SUPFAM" id="SSF48264">
    <property type="entry name" value="Cytochrome P450"/>
    <property type="match status" value="1"/>
</dbReference>
<dbReference type="Gene3D" id="1.10.630.10">
    <property type="entry name" value="Cytochrome P450"/>
    <property type="match status" value="1"/>
</dbReference>
<dbReference type="InterPro" id="IPR002401">
    <property type="entry name" value="Cyt_P450_E_grp-I"/>
</dbReference>
<dbReference type="OrthoDB" id="1470350at2759"/>
<gene>
    <name evidence="9" type="ORF">FA14DRAFT_10525</name>
</gene>
<dbReference type="GO" id="GO:0020037">
    <property type="term" value="F:heme binding"/>
    <property type="evidence" value="ECO:0007669"/>
    <property type="project" value="InterPro"/>
</dbReference>
<reference evidence="9 10" key="1">
    <citation type="journal article" date="2018" name="Mol. Biol. Evol.">
        <title>Broad Genomic Sampling Reveals a Smut Pathogenic Ancestry of the Fungal Clade Ustilaginomycotina.</title>
        <authorList>
            <person name="Kijpornyongpan T."/>
            <person name="Mondo S.J."/>
            <person name="Barry K."/>
            <person name="Sandor L."/>
            <person name="Lee J."/>
            <person name="Lipzen A."/>
            <person name="Pangilinan J."/>
            <person name="LaButti K."/>
            <person name="Hainaut M."/>
            <person name="Henrissat B."/>
            <person name="Grigoriev I.V."/>
            <person name="Spatafora J.W."/>
            <person name="Aime M.C."/>
        </authorList>
    </citation>
    <scope>NUCLEOTIDE SEQUENCE [LARGE SCALE GENOMIC DNA]</scope>
    <source>
        <strain evidence="9 10">MCA 3882</strain>
    </source>
</reference>
<comment type="similarity">
    <text evidence="2 7">Belongs to the cytochrome P450 family.</text>
</comment>
<dbReference type="PRINTS" id="PR00463">
    <property type="entry name" value="EP450I"/>
</dbReference>
<dbReference type="RefSeq" id="XP_025357461.1">
    <property type="nucleotide sequence ID" value="XM_025495736.1"/>
</dbReference>
<dbReference type="PRINTS" id="PR00385">
    <property type="entry name" value="P450"/>
</dbReference>
<dbReference type="InterPro" id="IPR001128">
    <property type="entry name" value="Cyt_P450"/>
</dbReference>
<feature type="binding site" description="axial binding residue" evidence="6">
    <location>
        <position position="486"/>
    </location>
    <ligand>
        <name>heme</name>
        <dbReference type="ChEBI" id="CHEBI:30413"/>
    </ligand>
    <ligandPart>
        <name>Fe</name>
        <dbReference type="ChEBI" id="CHEBI:18248"/>
    </ligandPart>
</feature>
<keyword evidence="10" id="KW-1185">Reference proteome</keyword>
<dbReference type="InterPro" id="IPR017972">
    <property type="entry name" value="Cyt_P450_CS"/>
</dbReference>
<dbReference type="Proteomes" id="UP000245771">
    <property type="component" value="Unassembled WGS sequence"/>
</dbReference>
<dbReference type="AlphaFoldDB" id="A0A316VHP4"/>
<keyword evidence="8" id="KW-0812">Transmembrane</keyword>
<keyword evidence="4 7" id="KW-0560">Oxidoreductase</keyword>
<dbReference type="GeneID" id="37017517"/>
<keyword evidence="5 6" id="KW-0408">Iron</keyword>
<dbReference type="PANTHER" id="PTHR24305:SF166">
    <property type="entry name" value="CYTOCHROME P450 12A4, MITOCHONDRIAL-RELATED"/>
    <property type="match status" value="1"/>
</dbReference>
<feature type="transmembrane region" description="Helical" evidence="8">
    <location>
        <begin position="20"/>
        <end position="39"/>
    </location>
</feature>
<keyword evidence="3 6" id="KW-0479">Metal-binding</keyword>
<dbReference type="GO" id="GO:0016705">
    <property type="term" value="F:oxidoreductase activity, acting on paired donors, with incorporation or reduction of molecular oxygen"/>
    <property type="evidence" value="ECO:0007669"/>
    <property type="project" value="InterPro"/>
</dbReference>
<dbReference type="Pfam" id="PF00067">
    <property type="entry name" value="p450"/>
    <property type="match status" value="1"/>
</dbReference>
<proteinExistence type="inferred from homology"/>
<keyword evidence="6 7" id="KW-0349">Heme</keyword>
<evidence type="ECO:0000256" key="6">
    <source>
        <dbReference type="PIRSR" id="PIRSR602401-1"/>
    </source>
</evidence>
<keyword evidence="7" id="KW-0503">Monooxygenase</keyword>
<evidence type="ECO:0000256" key="7">
    <source>
        <dbReference type="RuleBase" id="RU000461"/>
    </source>
</evidence>
<dbReference type="EMBL" id="KZ819602">
    <property type="protein sequence ID" value="PWN37159.1"/>
    <property type="molecule type" value="Genomic_DNA"/>
</dbReference>